<dbReference type="EMBL" id="JABANP010000017">
    <property type="protein sequence ID" value="KAF4695779.1"/>
    <property type="molecule type" value="Genomic_DNA"/>
</dbReference>
<evidence type="ECO:0000256" key="1">
    <source>
        <dbReference type="SAM" id="MobiDB-lite"/>
    </source>
</evidence>
<name>A0A7J6PI16_PEROL</name>
<accession>A0A7J6PI16</accession>
<reference evidence="3 4" key="1">
    <citation type="submission" date="2020-04" db="EMBL/GenBank/DDBJ databases">
        <title>Perkinsus olseni comparative genomics.</title>
        <authorList>
            <person name="Bogema D.R."/>
        </authorList>
    </citation>
    <scope>NUCLEOTIDE SEQUENCE [LARGE SCALE GENOMIC DNA]</scope>
    <source>
        <strain evidence="3">00978-12</strain>
    </source>
</reference>
<sequence>MLPNSAPSAFLVPTTTTTTVQAHGLLGWISFIVLLLIGVGVLYWHNKSDRKARKSSRLGSHSTPRRPTRVSVSRSLRREVERESQCWNYFRLVSAAIGRPPLPPVMVSGDTWSGLPSGRRPWTYSERKRSTLSAERVAEVTDALLENRLDASWKAVAGDKPEAVVKRAGSDASTAVGSSAAAGSHSKRLHPIFARKLSQEQTPAVSSKDRSQKKADKGPIGASSGVGGVSVLSRGRLQRFVCMAVASEGGNFPVFEASGKEGECAEPVGAHWLPALAHGGATGGRVKEYFLVEDEMGYDGKTSNKLSAFRGRELRGKDLDCGDMHGYVILKKLDEEKTTELFDCVKYVVSGPVIDKVTVWNHDEIPLRSDEAPQCFALARAMDAFGQAAVDTTSSEALFIIKPKNVALRERSSSLASCGTCVLYARPSLDRAQAPPRVPPLELILSVWAYARPVLTKAEVERVFHCTSRDPQDMDLFKRPDGSGLLYLSELPGGWGVGEITDTGRCDGQELRITGEVDLGRVPSACLDPRDGSIICLSQQGRVYKCSDWAAATPAAPAKWQPVRDGRRISNFMHDILCTNDGSLWGLAKPRTSTLPGLYAISRTSLDSRPRRGSLTSQEESLVHCIAYSPSLNCVFALRPRLVEGKSVAEELVRVESVGVSEIDCTPLYSFEPLWNPWFDVGYRLAFITGRSESMIPLLFVFDLHAQTIVSRLALPSSCPPITRIYTADPLRIWGVSVRAREVRKIRLLSN</sequence>
<feature type="region of interest" description="Disordered" evidence="1">
    <location>
        <begin position="53"/>
        <end position="75"/>
    </location>
</feature>
<keyword evidence="2" id="KW-0472">Membrane</keyword>
<gene>
    <name evidence="3" type="ORF">FOZ60_003375</name>
</gene>
<dbReference type="AlphaFoldDB" id="A0A7J6PI16"/>
<keyword evidence="2" id="KW-0812">Transmembrane</keyword>
<organism evidence="3 4">
    <name type="scientific">Perkinsus olseni</name>
    <name type="common">Perkinsus atlanticus</name>
    <dbReference type="NCBI Taxonomy" id="32597"/>
    <lineage>
        <taxon>Eukaryota</taxon>
        <taxon>Sar</taxon>
        <taxon>Alveolata</taxon>
        <taxon>Perkinsozoa</taxon>
        <taxon>Perkinsea</taxon>
        <taxon>Perkinsida</taxon>
        <taxon>Perkinsidae</taxon>
        <taxon>Perkinsus</taxon>
    </lineage>
</organism>
<protein>
    <submittedName>
        <fullName evidence="3">Uncharacterized protein</fullName>
    </submittedName>
</protein>
<evidence type="ECO:0000313" key="4">
    <source>
        <dbReference type="Proteomes" id="UP000541610"/>
    </source>
</evidence>
<feature type="compositionally biased region" description="Basic and acidic residues" evidence="1">
    <location>
        <begin position="207"/>
        <end position="217"/>
    </location>
</feature>
<proteinExistence type="predicted"/>
<feature type="transmembrane region" description="Helical" evidence="2">
    <location>
        <begin position="20"/>
        <end position="44"/>
    </location>
</feature>
<comment type="caution">
    <text evidence="3">The sequence shown here is derived from an EMBL/GenBank/DDBJ whole genome shotgun (WGS) entry which is preliminary data.</text>
</comment>
<dbReference type="GO" id="GO:0006401">
    <property type="term" value="P:RNA catabolic process"/>
    <property type="evidence" value="ECO:0007669"/>
    <property type="project" value="InterPro"/>
</dbReference>
<feature type="region of interest" description="Disordered" evidence="1">
    <location>
        <begin position="195"/>
        <end position="222"/>
    </location>
</feature>
<dbReference type="Gene3D" id="2.40.128.680">
    <property type="match status" value="1"/>
</dbReference>
<evidence type="ECO:0000313" key="3">
    <source>
        <dbReference type="EMBL" id="KAF4695779.1"/>
    </source>
</evidence>
<dbReference type="CDD" id="cd09271">
    <property type="entry name" value="RNase_H2-C"/>
    <property type="match status" value="1"/>
</dbReference>
<dbReference type="GO" id="GO:0032299">
    <property type="term" value="C:ribonuclease H2 complex"/>
    <property type="evidence" value="ECO:0007669"/>
    <property type="project" value="InterPro"/>
</dbReference>
<dbReference type="Proteomes" id="UP000541610">
    <property type="component" value="Unassembled WGS sequence"/>
</dbReference>
<dbReference type="OrthoDB" id="438259at2759"/>
<evidence type="ECO:0000256" key="2">
    <source>
        <dbReference type="SAM" id="Phobius"/>
    </source>
</evidence>
<dbReference type="InterPro" id="IPR013924">
    <property type="entry name" value="RNase_H2_suC"/>
</dbReference>
<keyword evidence="2" id="KW-1133">Transmembrane helix</keyword>